<dbReference type="HOGENOM" id="CLU_1694031_0_0_4"/>
<evidence type="ECO:0000313" key="1">
    <source>
        <dbReference type="EMBL" id="EGC17607.1"/>
    </source>
</evidence>
<sequence length="154" mass="18295">MNLNWKYKQWRDSQLPGSEYLGIDDYIGQEIYMEDIEIIGNILYPYTIEHNGGVIFAGLALTEQDFELKKHRFDKFLSHSHSVSDAEKIINEFRLYDIFFGTSDNSSDETYQNVAEMIKKCWEYHLLRTYPDKKFIVEISGEYEQFGITFYQEP</sequence>
<reference evidence="1 2" key="1">
    <citation type="submission" date="2011-01" db="EMBL/GenBank/DDBJ databases">
        <authorList>
            <person name="Muzny D."/>
            <person name="Qin X."/>
            <person name="Deng J."/>
            <person name="Jiang H."/>
            <person name="Liu Y."/>
            <person name="Qu J."/>
            <person name="Song X.-Z."/>
            <person name="Zhang L."/>
            <person name="Thornton R."/>
            <person name="Coyle M."/>
            <person name="Francisco L."/>
            <person name="Jackson L."/>
            <person name="Javaid M."/>
            <person name="Korchina V."/>
            <person name="Kovar C."/>
            <person name="Mata R."/>
            <person name="Mathew T."/>
            <person name="Ngo R."/>
            <person name="Nguyen L."/>
            <person name="Nguyen N."/>
            <person name="Okwuonu G."/>
            <person name="Ongeri F."/>
            <person name="Pham C."/>
            <person name="Simmons D."/>
            <person name="Wilczek-Boney K."/>
            <person name="Hale W."/>
            <person name="Jakkamsetti A."/>
            <person name="Pham P."/>
            <person name="Ruth R."/>
            <person name="San Lucas F."/>
            <person name="Warren J."/>
            <person name="Zhang J."/>
            <person name="Zhao Z."/>
            <person name="Zhou C."/>
            <person name="Zhu D."/>
            <person name="Lee S."/>
            <person name="Bess C."/>
            <person name="Blankenburg K."/>
            <person name="Forbes L."/>
            <person name="Fu Q."/>
            <person name="Gubbala S."/>
            <person name="Hirani K."/>
            <person name="Jayaseelan J.C."/>
            <person name="Lara F."/>
            <person name="Munidasa M."/>
            <person name="Palculict T."/>
            <person name="Patil S."/>
            <person name="Pu L.-L."/>
            <person name="Saada N."/>
            <person name="Tang L."/>
            <person name="Weissenberger G."/>
            <person name="Zhu Y."/>
            <person name="Hemphill L."/>
            <person name="Shang Y."/>
            <person name="Youmans B."/>
            <person name="Ayvaz T."/>
            <person name="Ross M."/>
            <person name="Santibanez J."/>
            <person name="Aqrawi P."/>
            <person name="Gross S."/>
            <person name="Joshi V."/>
            <person name="Fowler G."/>
            <person name="Nazareth L."/>
            <person name="Reid J."/>
            <person name="Worley K."/>
            <person name="Petrosino J."/>
            <person name="Highlander S."/>
            <person name="Gibbs R."/>
        </authorList>
    </citation>
    <scope>NUCLEOTIDE SEQUENCE [LARGE SCALE GENOMIC DNA]</scope>
    <source>
        <strain evidence="1 2">ATCC 33394</strain>
    </source>
</reference>
<proteinExistence type="predicted"/>
<dbReference type="RefSeq" id="WP_003782299.1">
    <property type="nucleotide sequence ID" value="NZ_GL870929.1"/>
</dbReference>
<evidence type="ECO:0000313" key="2">
    <source>
        <dbReference type="Proteomes" id="UP000004088"/>
    </source>
</evidence>
<name>F0EYJ9_9NEIS</name>
<dbReference type="STRING" id="888741.HMPREF9098_0933"/>
<gene>
    <name evidence="1" type="ORF">HMPREF9098_0933</name>
</gene>
<keyword evidence="2" id="KW-1185">Reference proteome</keyword>
<dbReference type="Proteomes" id="UP000004088">
    <property type="component" value="Unassembled WGS sequence"/>
</dbReference>
<accession>F0EYJ9</accession>
<dbReference type="AlphaFoldDB" id="F0EYJ9"/>
<protein>
    <submittedName>
        <fullName evidence="1">Uncharacterized protein</fullName>
    </submittedName>
</protein>
<dbReference type="EMBL" id="AEWV01000015">
    <property type="protein sequence ID" value="EGC17607.1"/>
    <property type="molecule type" value="Genomic_DNA"/>
</dbReference>
<organism evidence="1 2">
    <name type="scientific">Kingella denitrificans ATCC 33394</name>
    <dbReference type="NCBI Taxonomy" id="888741"/>
    <lineage>
        <taxon>Bacteria</taxon>
        <taxon>Pseudomonadati</taxon>
        <taxon>Pseudomonadota</taxon>
        <taxon>Betaproteobacteria</taxon>
        <taxon>Neisseriales</taxon>
        <taxon>Neisseriaceae</taxon>
        <taxon>Kingella</taxon>
    </lineage>
</organism>
<comment type="caution">
    <text evidence="1">The sequence shown here is derived from an EMBL/GenBank/DDBJ whole genome shotgun (WGS) entry which is preliminary data.</text>
</comment>